<evidence type="ECO:0000256" key="5">
    <source>
        <dbReference type="ARBA" id="ARBA00022692"/>
    </source>
</evidence>
<feature type="transmembrane region" description="Helical" evidence="11">
    <location>
        <begin position="102"/>
        <end position="120"/>
    </location>
</feature>
<protein>
    <recommendedName>
        <fullName evidence="11 12">ATP synthase subunit a</fullName>
    </recommendedName>
    <alternativeName>
        <fullName evidence="11">ATP synthase F0 sector subunit a</fullName>
    </alternativeName>
    <alternativeName>
        <fullName evidence="11">F-ATPase subunit 6</fullName>
    </alternativeName>
</protein>
<evidence type="ECO:0000256" key="3">
    <source>
        <dbReference type="ARBA" id="ARBA00022448"/>
    </source>
</evidence>
<keyword evidence="4 11" id="KW-0138">CF(0)</keyword>
<keyword evidence="9 11" id="KW-0472">Membrane</keyword>
<dbReference type="Proteomes" id="UP000245080">
    <property type="component" value="Unassembled WGS sequence"/>
</dbReference>
<dbReference type="EMBL" id="QCXQ01000006">
    <property type="protein sequence ID" value="PWF99635.1"/>
    <property type="molecule type" value="Genomic_DNA"/>
</dbReference>
<comment type="function">
    <text evidence="11 12">Key component of the proton channel; it plays a direct role in the translocation of protons across the membrane.</text>
</comment>
<keyword evidence="10 11" id="KW-0066">ATP synthesis</keyword>
<feature type="transmembrane region" description="Helical" evidence="11">
    <location>
        <begin position="193"/>
        <end position="218"/>
    </location>
</feature>
<dbReference type="OrthoDB" id="9789241at2"/>
<keyword evidence="7 11" id="KW-1133">Transmembrane helix</keyword>
<evidence type="ECO:0000256" key="8">
    <source>
        <dbReference type="ARBA" id="ARBA00023065"/>
    </source>
</evidence>
<reference evidence="13 14" key="1">
    <citation type="journal article" date="2018" name="Int. J. Syst. Evol. Microbiol.">
        <title>Lactobacillus bambusae sp. nov., isolated from a traditional fermented Ma-bamboo shoots of Taiwan.</title>
        <authorList>
            <person name="Wang L.-T."/>
        </authorList>
    </citation>
    <scope>NUCLEOTIDE SEQUENCE [LARGE SCALE GENOMIC DNA]</scope>
    <source>
        <strain evidence="13 14">BS-W1</strain>
    </source>
</reference>
<dbReference type="PANTHER" id="PTHR42823">
    <property type="entry name" value="ATP SYNTHASE SUBUNIT A, CHLOROPLASTIC"/>
    <property type="match status" value="1"/>
</dbReference>
<name>A0A2V1MZT1_9LACO</name>
<dbReference type="Gene3D" id="1.20.120.220">
    <property type="entry name" value="ATP synthase, F0 complex, subunit A"/>
    <property type="match status" value="1"/>
</dbReference>
<keyword evidence="5 11" id="KW-0812">Transmembrane</keyword>
<gene>
    <name evidence="11 13" type="primary">atpB</name>
    <name evidence="13" type="ORF">DCM90_08755</name>
</gene>
<dbReference type="HAMAP" id="MF_01393">
    <property type="entry name" value="ATP_synth_a_bact"/>
    <property type="match status" value="1"/>
</dbReference>
<dbReference type="Pfam" id="PF00119">
    <property type="entry name" value="ATP-synt_A"/>
    <property type="match status" value="1"/>
</dbReference>
<evidence type="ECO:0000256" key="2">
    <source>
        <dbReference type="ARBA" id="ARBA00006810"/>
    </source>
</evidence>
<proteinExistence type="inferred from homology"/>
<dbReference type="InterPro" id="IPR000568">
    <property type="entry name" value="ATP_synth_F0_asu"/>
</dbReference>
<organism evidence="13 14">
    <name type="scientific">Levilactobacillus bambusae</name>
    <dbReference type="NCBI Taxonomy" id="2024736"/>
    <lineage>
        <taxon>Bacteria</taxon>
        <taxon>Bacillati</taxon>
        <taxon>Bacillota</taxon>
        <taxon>Bacilli</taxon>
        <taxon>Lactobacillales</taxon>
        <taxon>Lactobacillaceae</taxon>
        <taxon>Levilactobacillus</taxon>
    </lineage>
</organism>
<feature type="transmembrane region" description="Helical" evidence="11">
    <location>
        <begin position="6"/>
        <end position="25"/>
    </location>
</feature>
<evidence type="ECO:0000256" key="6">
    <source>
        <dbReference type="ARBA" id="ARBA00022781"/>
    </source>
</evidence>
<accession>A0A2V1MZT1</accession>
<dbReference type="InterPro" id="IPR045082">
    <property type="entry name" value="ATP_syn_F0_a_bact/chloroplast"/>
</dbReference>
<feature type="transmembrane region" description="Helical" evidence="11">
    <location>
        <begin position="62"/>
        <end position="82"/>
    </location>
</feature>
<keyword evidence="8 11" id="KW-0406">Ion transport</keyword>
<evidence type="ECO:0000313" key="13">
    <source>
        <dbReference type="EMBL" id="PWF99635.1"/>
    </source>
</evidence>
<dbReference type="NCBIfam" id="TIGR01131">
    <property type="entry name" value="ATP_synt_6_or_A"/>
    <property type="match status" value="1"/>
</dbReference>
<dbReference type="GO" id="GO:0042777">
    <property type="term" value="P:proton motive force-driven plasma membrane ATP synthesis"/>
    <property type="evidence" value="ECO:0007669"/>
    <property type="project" value="TreeGrafter"/>
</dbReference>
<dbReference type="GO" id="GO:0046933">
    <property type="term" value="F:proton-transporting ATP synthase activity, rotational mechanism"/>
    <property type="evidence" value="ECO:0007669"/>
    <property type="project" value="UniProtKB-UniRule"/>
</dbReference>
<dbReference type="PANTHER" id="PTHR42823:SF3">
    <property type="entry name" value="ATP SYNTHASE SUBUNIT A, CHLOROPLASTIC"/>
    <property type="match status" value="1"/>
</dbReference>
<sequence>MTFNTANIVSGLVVFVILVAIMFLCSRHISMKPGKGQNFLEWLIDFTNGILKGSLPNNEVNAFGLYAFVLFAFLFVSNTLGLFIQVSMHGVTLVRSPTSDPIVTLTFSLTTMMIAQFAGVRKLGYKRHFENYLHPFKIWIVMNVFEQFTDFLTLGLRIFGVVFSGEMLLKVIYTDLAAKGGAWLIAAVPLEVIWQGFSVFLGAIQAFVFVTLSTVYIAKGLGEE</sequence>
<keyword evidence="14" id="KW-1185">Reference proteome</keyword>
<evidence type="ECO:0000256" key="7">
    <source>
        <dbReference type="ARBA" id="ARBA00022989"/>
    </source>
</evidence>
<evidence type="ECO:0000256" key="1">
    <source>
        <dbReference type="ARBA" id="ARBA00004141"/>
    </source>
</evidence>
<dbReference type="CDD" id="cd00310">
    <property type="entry name" value="ATP-synt_Fo_a_6"/>
    <property type="match status" value="1"/>
</dbReference>
<evidence type="ECO:0000256" key="9">
    <source>
        <dbReference type="ARBA" id="ARBA00023136"/>
    </source>
</evidence>
<dbReference type="GO" id="GO:0045259">
    <property type="term" value="C:proton-transporting ATP synthase complex"/>
    <property type="evidence" value="ECO:0007669"/>
    <property type="project" value="UniProtKB-KW"/>
</dbReference>
<dbReference type="GO" id="GO:0005886">
    <property type="term" value="C:plasma membrane"/>
    <property type="evidence" value="ECO:0007669"/>
    <property type="project" value="UniProtKB-SubCell"/>
</dbReference>
<evidence type="ECO:0000256" key="11">
    <source>
        <dbReference type="HAMAP-Rule" id="MF_01393"/>
    </source>
</evidence>
<comment type="subcellular location">
    <subcellularLocation>
        <location evidence="11 12">Cell membrane</location>
        <topology evidence="11 12">Multi-pass membrane protein</topology>
    </subcellularLocation>
    <subcellularLocation>
        <location evidence="1">Membrane</location>
        <topology evidence="1">Multi-pass membrane protein</topology>
    </subcellularLocation>
</comment>
<comment type="caution">
    <text evidence="13">The sequence shown here is derived from an EMBL/GenBank/DDBJ whole genome shotgun (WGS) entry which is preliminary data.</text>
</comment>
<keyword evidence="6 11" id="KW-0375">Hydrogen ion transport</keyword>
<dbReference type="SUPFAM" id="SSF81336">
    <property type="entry name" value="F1F0 ATP synthase subunit A"/>
    <property type="match status" value="1"/>
</dbReference>
<dbReference type="PRINTS" id="PR00123">
    <property type="entry name" value="ATPASEA"/>
</dbReference>
<keyword evidence="3 11" id="KW-0813">Transport</keyword>
<evidence type="ECO:0000256" key="4">
    <source>
        <dbReference type="ARBA" id="ARBA00022547"/>
    </source>
</evidence>
<keyword evidence="11" id="KW-1003">Cell membrane</keyword>
<evidence type="ECO:0000256" key="10">
    <source>
        <dbReference type="ARBA" id="ARBA00023310"/>
    </source>
</evidence>
<comment type="similarity">
    <text evidence="2 11 12">Belongs to the ATPase A chain family.</text>
</comment>
<evidence type="ECO:0000313" key="14">
    <source>
        <dbReference type="Proteomes" id="UP000245080"/>
    </source>
</evidence>
<dbReference type="AlphaFoldDB" id="A0A2V1MZT1"/>
<evidence type="ECO:0000256" key="12">
    <source>
        <dbReference type="RuleBase" id="RU000483"/>
    </source>
</evidence>
<dbReference type="InterPro" id="IPR035908">
    <property type="entry name" value="F0_ATP_A_sf"/>
</dbReference>